<protein>
    <submittedName>
        <fullName evidence="1">Uncharacterized protein</fullName>
    </submittedName>
</protein>
<name>A0AAV5M401_9ROSI</name>
<evidence type="ECO:0000313" key="2">
    <source>
        <dbReference type="Proteomes" id="UP001054252"/>
    </source>
</evidence>
<keyword evidence="2" id="KW-1185">Reference proteome</keyword>
<dbReference type="EMBL" id="BPVZ01000178">
    <property type="protein sequence ID" value="GKV44233.1"/>
    <property type="molecule type" value="Genomic_DNA"/>
</dbReference>
<reference evidence="1 2" key="1">
    <citation type="journal article" date="2021" name="Commun. Biol.">
        <title>The genome of Shorea leprosula (Dipterocarpaceae) highlights the ecological relevance of drought in aseasonal tropical rainforests.</title>
        <authorList>
            <person name="Ng K.K.S."/>
            <person name="Kobayashi M.J."/>
            <person name="Fawcett J.A."/>
            <person name="Hatakeyama M."/>
            <person name="Paape T."/>
            <person name="Ng C.H."/>
            <person name="Ang C.C."/>
            <person name="Tnah L.H."/>
            <person name="Lee C.T."/>
            <person name="Nishiyama T."/>
            <person name="Sese J."/>
            <person name="O'Brien M.J."/>
            <person name="Copetti D."/>
            <person name="Mohd Noor M.I."/>
            <person name="Ong R.C."/>
            <person name="Putra M."/>
            <person name="Sireger I.Z."/>
            <person name="Indrioko S."/>
            <person name="Kosugi Y."/>
            <person name="Izuno A."/>
            <person name="Isagi Y."/>
            <person name="Lee S.L."/>
            <person name="Shimizu K.K."/>
        </authorList>
    </citation>
    <scope>NUCLEOTIDE SEQUENCE [LARGE SCALE GENOMIC DNA]</scope>
    <source>
        <strain evidence="1">214</strain>
    </source>
</reference>
<dbReference type="AlphaFoldDB" id="A0AAV5M401"/>
<organism evidence="1 2">
    <name type="scientific">Rubroshorea leprosula</name>
    <dbReference type="NCBI Taxonomy" id="152421"/>
    <lineage>
        <taxon>Eukaryota</taxon>
        <taxon>Viridiplantae</taxon>
        <taxon>Streptophyta</taxon>
        <taxon>Embryophyta</taxon>
        <taxon>Tracheophyta</taxon>
        <taxon>Spermatophyta</taxon>
        <taxon>Magnoliopsida</taxon>
        <taxon>eudicotyledons</taxon>
        <taxon>Gunneridae</taxon>
        <taxon>Pentapetalae</taxon>
        <taxon>rosids</taxon>
        <taxon>malvids</taxon>
        <taxon>Malvales</taxon>
        <taxon>Dipterocarpaceae</taxon>
        <taxon>Rubroshorea</taxon>
    </lineage>
</organism>
<sequence>MVVVIVVTTAICNSVTVTNLQYLPISVRHKSLLGTHCRQIKDQKMEAGICDENRRGERDSIAGEEIDKEKGIEGNWEIEMESVNVGFCGQGTTAYHLHWTPPL</sequence>
<comment type="caution">
    <text evidence="1">The sequence shown here is derived from an EMBL/GenBank/DDBJ whole genome shotgun (WGS) entry which is preliminary data.</text>
</comment>
<proteinExistence type="predicted"/>
<gene>
    <name evidence="1" type="ORF">SLEP1_g51431</name>
</gene>
<accession>A0AAV5M401</accession>
<evidence type="ECO:0000313" key="1">
    <source>
        <dbReference type="EMBL" id="GKV44233.1"/>
    </source>
</evidence>
<dbReference type="Proteomes" id="UP001054252">
    <property type="component" value="Unassembled WGS sequence"/>
</dbReference>